<gene>
    <name evidence="14" type="ORF">PPG34_05810</name>
</gene>
<accession>A0ABU3K662</accession>
<feature type="coiled-coil region" evidence="10">
    <location>
        <begin position="370"/>
        <end position="397"/>
    </location>
</feature>
<dbReference type="Pfam" id="PF00512">
    <property type="entry name" value="HisKA"/>
    <property type="match status" value="1"/>
</dbReference>
<evidence type="ECO:0000256" key="7">
    <source>
        <dbReference type="ARBA" id="ARBA00022840"/>
    </source>
</evidence>
<evidence type="ECO:0000256" key="9">
    <source>
        <dbReference type="PROSITE-ProRule" id="PRU00169"/>
    </source>
</evidence>
<dbReference type="InterPro" id="IPR001789">
    <property type="entry name" value="Sig_transdc_resp-reg_receiver"/>
</dbReference>
<dbReference type="InterPro" id="IPR036890">
    <property type="entry name" value="HATPase_C_sf"/>
</dbReference>
<feature type="modified residue" description="4-aspartylphosphate" evidence="9">
    <location>
        <position position="53"/>
    </location>
</feature>
<dbReference type="SUPFAM" id="SSF55874">
    <property type="entry name" value="ATPase domain of HSP90 chaperone/DNA topoisomerase II/histidine kinase"/>
    <property type="match status" value="1"/>
</dbReference>
<dbReference type="InterPro" id="IPR036097">
    <property type="entry name" value="HisK_dim/P_sf"/>
</dbReference>
<dbReference type="InterPro" id="IPR003661">
    <property type="entry name" value="HisK_dim/P_dom"/>
</dbReference>
<dbReference type="Pfam" id="PF00072">
    <property type="entry name" value="Response_reg"/>
    <property type="match status" value="2"/>
</dbReference>
<dbReference type="PROSITE" id="PS50110">
    <property type="entry name" value="RESPONSE_REGULATORY"/>
    <property type="match status" value="3"/>
</dbReference>
<dbReference type="CDD" id="cd00130">
    <property type="entry name" value="PAS"/>
    <property type="match status" value="1"/>
</dbReference>
<evidence type="ECO:0000313" key="15">
    <source>
        <dbReference type="Proteomes" id="UP001250932"/>
    </source>
</evidence>
<keyword evidence="10" id="KW-0175">Coiled coil</keyword>
<evidence type="ECO:0000256" key="10">
    <source>
        <dbReference type="SAM" id="Coils"/>
    </source>
</evidence>
<dbReference type="InterPro" id="IPR013767">
    <property type="entry name" value="PAS_fold"/>
</dbReference>
<feature type="domain" description="Response regulatory" evidence="12">
    <location>
        <begin position="3"/>
        <end position="123"/>
    </location>
</feature>
<dbReference type="NCBIfam" id="TIGR00229">
    <property type="entry name" value="sensory_box"/>
    <property type="match status" value="1"/>
</dbReference>
<evidence type="ECO:0000259" key="11">
    <source>
        <dbReference type="PROSITE" id="PS50109"/>
    </source>
</evidence>
<comment type="caution">
    <text evidence="9">Lacks conserved residue(s) required for the propagation of feature annotation.</text>
</comment>
<organism evidence="14 15">
    <name type="scientific">Candidatus Nitronereus thalassa</name>
    <dbReference type="NCBI Taxonomy" id="3020898"/>
    <lineage>
        <taxon>Bacteria</taxon>
        <taxon>Pseudomonadati</taxon>
        <taxon>Nitrospirota</taxon>
        <taxon>Nitrospiria</taxon>
        <taxon>Nitrospirales</taxon>
        <taxon>Nitrospiraceae</taxon>
        <taxon>Candidatus Nitronereus</taxon>
    </lineage>
</organism>
<evidence type="ECO:0000256" key="5">
    <source>
        <dbReference type="ARBA" id="ARBA00022741"/>
    </source>
</evidence>
<dbReference type="SUPFAM" id="SSF52172">
    <property type="entry name" value="CheY-like"/>
    <property type="match status" value="3"/>
</dbReference>
<keyword evidence="8" id="KW-0902">Two-component regulatory system</keyword>
<dbReference type="Pfam" id="PF02518">
    <property type="entry name" value="HATPase_c"/>
    <property type="match status" value="1"/>
</dbReference>
<keyword evidence="15" id="KW-1185">Reference proteome</keyword>
<dbReference type="SMART" id="SM00091">
    <property type="entry name" value="PAS"/>
    <property type="match status" value="1"/>
</dbReference>
<keyword evidence="5" id="KW-0547">Nucleotide-binding</keyword>
<dbReference type="PROSITE" id="PS50112">
    <property type="entry name" value="PAS"/>
    <property type="match status" value="1"/>
</dbReference>
<evidence type="ECO:0000256" key="4">
    <source>
        <dbReference type="ARBA" id="ARBA00022679"/>
    </source>
</evidence>
<feature type="domain" description="Histidine kinase" evidence="11">
    <location>
        <begin position="406"/>
        <end position="629"/>
    </location>
</feature>
<dbReference type="SUPFAM" id="SSF47384">
    <property type="entry name" value="Homodimeric domain of signal transducing histidine kinase"/>
    <property type="match status" value="1"/>
</dbReference>
<dbReference type="InterPro" id="IPR005467">
    <property type="entry name" value="His_kinase_dom"/>
</dbReference>
<dbReference type="InterPro" id="IPR011006">
    <property type="entry name" value="CheY-like_superfamily"/>
</dbReference>
<dbReference type="EMBL" id="JAQOUE010000001">
    <property type="protein sequence ID" value="MDT7041859.1"/>
    <property type="molecule type" value="Genomic_DNA"/>
</dbReference>
<keyword evidence="3 9" id="KW-0597">Phosphoprotein</keyword>
<dbReference type="SMART" id="SM00448">
    <property type="entry name" value="REC"/>
    <property type="match status" value="2"/>
</dbReference>
<evidence type="ECO:0000256" key="6">
    <source>
        <dbReference type="ARBA" id="ARBA00022777"/>
    </source>
</evidence>
<dbReference type="Gene3D" id="3.40.50.2300">
    <property type="match status" value="3"/>
</dbReference>
<dbReference type="InterPro" id="IPR003594">
    <property type="entry name" value="HATPase_dom"/>
</dbReference>
<dbReference type="Gene3D" id="1.10.287.130">
    <property type="match status" value="1"/>
</dbReference>
<dbReference type="SUPFAM" id="SSF55785">
    <property type="entry name" value="PYP-like sensor domain (PAS domain)"/>
    <property type="match status" value="1"/>
</dbReference>
<reference evidence="14 15" key="1">
    <citation type="journal article" date="2023" name="ISME J.">
        <title>Cultivation and genomic characterization of novel and ubiquitous marine nitrite-oxidizing bacteria from the Nitrospirales.</title>
        <authorList>
            <person name="Mueller A.J."/>
            <person name="Daebeler A."/>
            <person name="Herbold C.W."/>
            <person name="Kirkegaard R.H."/>
            <person name="Daims H."/>
        </authorList>
    </citation>
    <scope>NUCLEOTIDE SEQUENCE [LARGE SCALE GENOMIC DNA]</scope>
    <source>
        <strain evidence="14 15">EB</strain>
    </source>
</reference>
<sequence>MSRILIVHHDSVQRHFLSSLLQHQGWEIVVSADAEDACRVLQGEGSIDVMVIDLRLPGVSGWEFCRMLRRGYQARFANIPILCLSSSLSTMEGERVTAFLGGQAFLPLPLDPASLTQSLVQILEGKTLLAPFRVQVIGEETEWLTSLSRMFQRNGWSVGESQGVPEPCWQEAGDSPDLIVGHHPFAGCWSLDWVADFKGHAPNAKIFVVTDDPNPELALESLQYGADEFIREPVDPKYLDELLVKAERTRVGNLFSGEWSTSSALSKPGDEEFKKFLHEFDEVVILTDGEGKIVDLNPQGCRQLSWSGSELCGHSLVMLEPSVPLDWWSSNQNGHGSREACFRTRGGSTLKVMVTTYPVCWSEGVRFVLVAKNVQELSELRMEVQRMQEQVRQFQEIESIGNLAGGIAHDVNNILTAIQGHASLLTYKDSSDAATQKPAEVIRQAAHRGQELTAQLLGAARRGKERRTSINVHDAIDEVLALLSGDRTKSIQIMKALVARDPWIGVNARQLHQVLLNLMVNACDAMPNGGTLQISTDSFRPHDPAYSQNSSFHDSPYLEIIVKDSGCGISAELAETVFEPFFTTKPPSRGSGMGLAIVKEIVESYGGHISLSSEPHKGSAFHLYFPQHPSPPSSLIHLPTLLKKPHPRVLVVDDEHLVADTTVEMLRHLECETCVAYSGEEALTCYQGHAHEIDVVLLDLTMTTMSGENCFRTLQTINPSLKVVFSSGGEVPYSVQQLCDEGLAGFVQKPFDVEDLSLALTQACVPDREGQQYALSGCSPGTKEDV</sequence>
<keyword evidence="7" id="KW-0067">ATP-binding</keyword>
<keyword evidence="4" id="KW-0808">Transferase</keyword>
<dbReference type="Proteomes" id="UP001250932">
    <property type="component" value="Unassembled WGS sequence"/>
</dbReference>
<evidence type="ECO:0000256" key="1">
    <source>
        <dbReference type="ARBA" id="ARBA00000085"/>
    </source>
</evidence>
<feature type="modified residue" description="4-aspartylphosphate" evidence="9">
    <location>
        <position position="699"/>
    </location>
</feature>
<dbReference type="EC" id="2.7.13.3" evidence="2"/>
<dbReference type="Pfam" id="PF00989">
    <property type="entry name" value="PAS"/>
    <property type="match status" value="1"/>
</dbReference>
<dbReference type="CDD" id="cd00156">
    <property type="entry name" value="REC"/>
    <property type="match status" value="2"/>
</dbReference>
<dbReference type="Gene3D" id="3.30.450.20">
    <property type="entry name" value="PAS domain"/>
    <property type="match status" value="1"/>
</dbReference>
<evidence type="ECO:0000259" key="13">
    <source>
        <dbReference type="PROSITE" id="PS50112"/>
    </source>
</evidence>
<evidence type="ECO:0000256" key="3">
    <source>
        <dbReference type="ARBA" id="ARBA00022553"/>
    </source>
</evidence>
<feature type="domain" description="Response regulatory" evidence="12">
    <location>
        <begin position="133"/>
        <end position="247"/>
    </location>
</feature>
<dbReference type="SMART" id="SM00387">
    <property type="entry name" value="HATPase_c"/>
    <property type="match status" value="1"/>
</dbReference>
<name>A0ABU3K662_9BACT</name>
<evidence type="ECO:0000259" key="12">
    <source>
        <dbReference type="PROSITE" id="PS50110"/>
    </source>
</evidence>
<keyword evidence="6" id="KW-0418">Kinase</keyword>
<comment type="caution">
    <text evidence="14">The sequence shown here is derived from an EMBL/GenBank/DDBJ whole genome shotgun (WGS) entry which is preliminary data.</text>
</comment>
<feature type="domain" description="Response regulatory" evidence="12">
    <location>
        <begin position="648"/>
        <end position="764"/>
    </location>
</feature>
<dbReference type="InterPro" id="IPR035965">
    <property type="entry name" value="PAS-like_dom_sf"/>
</dbReference>
<dbReference type="PROSITE" id="PS50109">
    <property type="entry name" value="HIS_KIN"/>
    <property type="match status" value="1"/>
</dbReference>
<proteinExistence type="predicted"/>
<feature type="domain" description="PAS" evidence="13">
    <location>
        <begin position="269"/>
        <end position="318"/>
    </location>
</feature>
<dbReference type="CDD" id="cd00082">
    <property type="entry name" value="HisKA"/>
    <property type="match status" value="1"/>
</dbReference>
<dbReference type="InterPro" id="IPR004358">
    <property type="entry name" value="Sig_transdc_His_kin-like_C"/>
</dbReference>
<dbReference type="InterPro" id="IPR000014">
    <property type="entry name" value="PAS"/>
</dbReference>
<dbReference type="PANTHER" id="PTHR43065">
    <property type="entry name" value="SENSOR HISTIDINE KINASE"/>
    <property type="match status" value="1"/>
</dbReference>
<evidence type="ECO:0000313" key="14">
    <source>
        <dbReference type="EMBL" id="MDT7041859.1"/>
    </source>
</evidence>
<evidence type="ECO:0000256" key="2">
    <source>
        <dbReference type="ARBA" id="ARBA00012438"/>
    </source>
</evidence>
<dbReference type="Gene3D" id="3.30.565.10">
    <property type="entry name" value="Histidine kinase-like ATPase, C-terminal domain"/>
    <property type="match status" value="1"/>
</dbReference>
<protein>
    <recommendedName>
        <fullName evidence="2">histidine kinase</fullName>
        <ecNumber evidence="2">2.7.13.3</ecNumber>
    </recommendedName>
</protein>
<comment type="catalytic activity">
    <reaction evidence="1">
        <text>ATP + protein L-histidine = ADP + protein N-phospho-L-histidine.</text>
        <dbReference type="EC" id="2.7.13.3"/>
    </reaction>
</comment>
<dbReference type="RefSeq" id="WP_313832207.1">
    <property type="nucleotide sequence ID" value="NZ_JAQOUE010000001.1"/>
</dbReference>
<dbReference type="PRINTS" id="PR00344">
    <property type="entry name" value="BCTRLSENSOR"/>
</dbReference>
<dbReference type="PANTHER" id="PTHR43065:SF46">
    <property type="entry name" value="C4-DICARBOXYLATE TRANSPORT SENSOR PROTEIN DCTB"/>
    <property type="match status" value="1"/>
</dbReference>
<evidence type="ECO:0000256" key="8">
    <source>
        <dbReference type="ARBA" id="ARBA00023012"/>
    </source>
</evidence>
<dbReference type="SMART" id="SM00388">
    <property type="entry name" value="HisKA"/>
    <property type="match status" value="1"/>
</dbReference>